<organism evidence="1 2">
    <name type="scientific">Phytophthora cactorum</name>
    <dbReference type="NCBI Taxonomy" id="29920"/>
    <lineage>
        <taxon>Eukaryota</taxon>
        <taxon>Sar</taxon>
        <taxon>Stramenopiles</taxon>
        <taxon>Oomycota</taxon>
        <taxon>Peronosporomycetes</taxon>
        <taxon>Peronosporales</taxon>
        <taxon>Peronosporaceae</taxon>
        <taxon>Phytophthora</taxon>
    </lineage>
</organism>
<reference evidence="1" key="1">
    <citation type="submission" date="2021-01" db="EMBL/GenBank/DDBJ databases">
        <title>Phytophthora aleatoria, a newly-described species from Pinus radiata is distinct from Phytophthora cactorum isolates based on comparative genomics.</title>
        <authorList>
            <person name="Mcdougal R."/>
            <person name="Panda P."/>
            <person name="Williams N."/>
            <person name="Studholme D.J."/>
        </authorList>
    </citation>
    <scope>NUCLEOTIDE SEQUENCE</scope>
    <source>
        <strain evidence="1">NZFS 3830</strain>
    </source>
</reference>
<dbReference type="Proteomes" id="UP000688947">
    <property type="component" value="Unassembled WGS sequence"/>
</dbReference>
<name>A0A8T1UE07_9STRA</name>
<proteinExistence type="predicted"/>
<evidence type="ECO:0000313" key="1">
    <source>
        <dbReference type="EMBL" id="KAG6957995.1"/>
    </source>
</evidence>
<comment type="caution">
    <text evidence="1">The sequence shown here is derived from an EMBL/GenBank/DDBJ whole genome shotgun (WGS) entry which is preliminary data.</text>
</comment>
<protein>
    <submittedName>
        <fullName evidence="1">Uncharacterized protein</fullName>
    </submittedName>
</protein>
<accession>A0A8T1UE07</accession>
<dbReference type="AlphaFoldDB" id="A0A8T1UE07"/>
<sequence>KCNVQPRDVLVTVFKIPASDVASAGAREKSIVSHYKRYYEWEMGIDQIPSVVRPRRAYSRYR</sequence>
<evidence type="ECO:0000313" key="2">
    <source>
        <dbReference type="Proteomes" id="UP000688947"/>
    </source>
</evidence>
<feature type="non-terminal residue" evidence="1">
    <location>
        <position position="1"/>
    </location>
</feature>
<dbReference type="EMBL" id="JAENGZ010000510">
    <property type="protein sequence ID" value="KAG6957995.1"/>
    <property type="molecule type" value="Genomic_DNA"/>
</dbReference>
<gene>
    <name evidence="1" type="ORF">JG687_00009642</name>
</gene>